<comment type="caution">
    <text evidence="1">The sequence shown here is derived from an EMBL/GenBank/DDBJ whole genome shotgun (WGS) entry which is preliminary data.</text>
</comment>
<sequence>GVGKSVERGTGSDAKDGIMGKGGMIADKVIGFDEVGIISDEVGVIFVNGESVIGVEMGVGVGRDNKVDVDMIDVGMGMSVDELVDVGRVSRGVDMMVDEE</sequence>
<protein>
    <submittedName>
        <fullName evidence="1">Uncharacterized protein</fullName>
    </submittedName>
</protein>
<organism evidence="1 2">
    <name type="scientific">Taxus chinensis</name>
    <name type="common">Chinese yew</name>
    <name type="synonym">Taxus wallichiana var. chinensis</name>
    <dbReference type="NCBI Taxonomy" id="29808"/>
    <lineage>
        <taxon>Eukaryota</taxon>
        <taxon>Viridiplantae</taxon>
        <taxon>Streptophyta</taxon>
        <taxon>Embryophyta</taxon>
        <taxon>Tracheophyta</taxon>
        <taxon>Spermatophyta</taxon>
        <taxon>Pinopsida</taxon>
        <taxon>Pinidae</taxon>
        <taxon>Conifers II</taxon>
        <taxon>Cupressales</taxon>
        <taxon>Taxaceae</taxon>
        <taxon>Taxus</taxon>
    </lineage>
</organism>
<dbReference type="AlphaFoldDB" id="A0AA38LFF8"/>
<accession>A0AA38LFF8</accession>
<reference evidence="1 2" key="1">
    <citation type="journal article" date="2021" name="Nat. Plants">
        <title>The Taxus genome provides insights into paclitaxel biosynthesis.</title>
        <authorList>
            <person name="Xiong X."/>
            <person name="Gou J."/>
            <person name="Liao Q."/>
            <person name="Li Y."/>
            <person name="Zhou Q."/>
            <person name="Bi G."/>
            <person name="Li C."/>
            <person name="Du R."/>
            <person name="Wang X."/>
            <person name="Sun T."/>
            <person name="Guo L."/>
            <person name="Liang H."/>
            <person name="Lu P."/>
            <person name="Wu Y."/>
            <person name="Zhang Z."/>
            <person name="Ro D.K."/>
            <person name="Shang Y."/>
            <person name="Huang S."/>
            <person name="Yan J."/>
        </authorList>
    </citation>
    <scope>NUCLEOTIDE SEQUENCE [LARGE SCALE GENOMIC DNA]</scope>
    <source>
        <strain evidence="1">Ta-2019</strain>
    </source>
</reference>
<gene>
    <name evidence="1" type="ORF">KI387_021844</name>
</gene>
<feature type="non-terminal residue" evidence="1">
    <location>
        <position position="1"/>
    </location>
</feature>
<evidence type="ECO:0000313" key="1">
    <source>
        <dbReference type="EMBL" id="KAH9320075.1"/>
    </source>
</evidence>
<keyword evidence="2" id="KW-1185">Reference proteome</keyword>
<name>A0AA38LFF8_TAXCH</name>
<proteinExistence type="predicted"/>
<dbReference type="EMBL" id="JAHRHJ020000004">
    <property type="protein sequence ID" value="KAH9320075.1"/>
    <property type="molecule type" value="Genomic_DNA"/>
</dbReference>
<dbReference type="Proteomes" id="UP000824469">
    <property type="component" value="Unassembled WGS sequence"/>
</dbReference>
<evidence type="ECO:0000313" key="2">
    <source>
        <dbReference type="Proteomes" id="UP000824469"/>
    </source>
</evidence>
<feature type="non-terminal residue" evidence="1">
    <location>
        <position position="100"/>
    </location>
</feature>